<dbReference type="InterPro" id="IPR036237">
    <property type="entry name" value="Xyl_isomerase-like_sf"/>
</dbReference>
<feature type="compositionally biased region" description="Basic residues" evidence="7">
    <location>
        <begin position="82"/>
        <end position="92"/>
    </location>
</feature>
<keyword evidence="2 8" id="KW-0255">Endonuclease</keyword>
<dbReference type="GO" id="GO:0006289">
    <property type="term" value="P:nucleotide-excision repair"/>
    <property type="evidence" value="ECO:0007669"/>
    <property type="project" value="InterPro"/>
</dbReference>
<dbReference type="GO" id="GO:0005634">
    <property type="term" value="C:nucleus"/>
    <property type="evidence" value="ECO:0007669"/>
    <property type="project" value="TreeGrafter"/>
</dbReference>
<dbReference type="SUPFAM" id="SSF51658">
    <property type="entry name" value="Xylose isomerase-like"/>
    <property type="match status" value="1"/>
</dbReference>
<name>A0AAD6J8J7_DREDA</name>
<evidence type="ECO:0000256" key="3">
    <source>
        <dbReference type="ARBA" id="ARBA00022763"/>
    </source>
</evidence>
<keyword evidence="4" id="KW-0228">DNA excision</keyword>
<dbReference type="NCBIfam" id="TIGR00629">
    <property type="entry name" value="uvde"/>
    <property type="match status" value="1"/>
</dbReference>
<protein>
    <submittedName>
        <fullName evidence="8">UV-damage endonuclease</fullName>
    </submittedName>
</protein>
<feature type="region of interest" description="Disordered" evidence="7">
    <location>
        <begin position="1"/>
        <end position="121"/>
    </location>
</feature>
<evidence type="ECO:0000256" key="5">
    <source>
        <dbReference type="ARBA" id="ARBA00022801"/>
    </source>
</evidence>
<dbReference type="PANTHER" id="PTHR31290:SF5">
    <property type="entry name" value="UV-DAMAGE ENDONUCLEASE"/>
    <property type="match status" value="1"/>
</dbReference>
<dbReference type="EMBL" id="JAQGDS010000001">
    <property type="protein sequence ID" value="KAJ6264931.1"/>
    <property type="molecule type" value="Genomic_DNA"/>
</dbReference>
<keyword evidence="1" id="KW-0540">Nuclease</keyword>
<dbReference type="AlphaFoldDB" id="A0AAD6J8J7"/>
<evidence type="ECO:0000256" key="4">
    <source>
        <dbReference type="ARBA" id="ARBA00022769"/>
    </source>
</evidence>
<keyword evidence="3" id="KW-0227">DNA damage</keyword>
<keyword evidence="5" id="KW-0378">Hydrolase</keyword>
<feature type="region of interest" description="Disordered" evidence="7">
    <location>
        <begin position="386"/>
        <end position="408"/>
    </location>
</feature>
<feature type="region of interest" description="Disordered" evidence="7">
    <location>
        <begin position="452"/>
        <end position="480"/>
    </location>
</feature>
<evidence type="ECO:0000256" key="6">
    <source>
        <dbReference type="ARBA" id="ARBA00023204"/>
    </source>
</evidence>
<dbReference type="GO" id="GO:0005739">
    <property type="term" value="C:mitochondrion"/>
    <property type="evidence" value="ECO:0007669"/>
    <property type="project" value="TreeGrafter"/>
</dbReference>
<reference evidence="8" key="1">
    <citation type="submission" date="2023-01" db="EMBL/GenBank/DDBJ databases">
        <title>The chitinases involved in constricting ring structure development in the nematode-trapping fungus Drechslerella dactyloides.</title>
        <authorList>
            <person name="Wang R."/>
            <person name="Zhang L."/>
            <person name="Tang P."/>
            <person name="Li S."/>
            <person name="Liang L."/>
        </authorList>
    </citation>
    <scope>NUCLEOTIDE SEQUENCE</scope>
    <source>
        <strain evidence="8">YMF1.00031</strain>
    </source>
</reference>
<evidence type="ECO:0000313" key="9">
    <source>
        <dbReference type="Proteomes" id="UP001221413"/>
    </source>
</evidence>
<organism evidence="8 9">
    <name type="scientific">Drechslerella dactyloides</name>
    <name type="common">Nematode-trapping fungus</name>
    <name type="synonym">Arthrobotrys dactyloides</name>
    <dbReference type="NCBI Taxonomy" id="74499"/>
    <lineage>
        <taxon>Eukaryota</taxon>
        <taxon>Fungi</taxon>
        <taxon>Dikarya</taxon>
        <taxon>Ascomycota</taxon>
        <taxon>Pezizomycotina</taxon>
        <taxon>Orbiliomycetes</taxon>
        <taxon>Orbiliales</taxon>
        <taxon>Orbiliaceae</taxon>
        <taxon>Drechslerella</taxon>
    </lineage>
</organism>
<evidence type="ECO:0000256" key="7">
    <source>
        <dbReference type="SAM" id="MobiDB-lite"/>
    </source>
</evidence>
<gene>
    <name evidence="8" type="ORF">Dda_1084</name>
</gene>
<sequence>MPRRRGVGEKASLATSTNGVTAESVTTLRRSIRTVSVAQTTNYAEQEDEPVKPKRKVKKSPDGRKRPREDVENAEEAPALTKAKKPAGKKRKPSEEASDFEPLELEADEIPTERPPAVNDDYRPVPFKGRLGFACLNTYLRNCNPPVFCSRTCRLDTILKHDAESGAGAGMAYLKSLGVTNATDLSTLIRWNHKYNIKFLRISSEMFPFASHAVHGYTLEHAAEPLKRAGQLAMQYGHRLTMHPGQFTQLGSPRSEVVENAIRDLQHHCELLDRLQLQGQYDRDAVMIIHMGGVFGDKKATIARFEEVYTTRLSDGIKRRLVLENDDVSWSVEELLPTCQKLSIPLVLDWHHNNIIPGTLREGTYDVKKVYGEAIRKTWTDKGITQKQHYSEPKPGSITGMQRRRHSARVVDLPPCDDTMDLMIEAKDKEQAVFELMRSFKLDGWENIGDVVPHERRDENPVETKTRKKKKEEENEEPVALIPAEEVGMGGSENRVYWPEGLEEYLRPKKKVRAKKEQPEEEDAIENGAATPKPSKKRSKKASVTVVTEDIVTVNGDATESISPPPKRGRKAANSTVKPVKDASPAKRTRKKKTD</sequence>
<dbReference type="GO" id="GO:0009411">
    <property type="term" value="P:response to UV"/>
    <property type="evidence" value="ECO:0007669"/>
    <property type="project" value="InterPro"/>
</dbReference>
<dbReference type="PANTHER" id="PTHR31290">
    <property type="entry name" value="UV-DAMAGE ENDONUCLEASE"/>
    <property type="match status" value="1"/>
</dbReference>
<feature type="compositionally biased region" description="Acidic residues" evidence="7">
    <location>
        <begin position="96"/>
        <end position="110"/>
    </location>
</feature>
<evidence type="ECO:0000313" key="8">
    <source>
        <dbReference type="EMBL" id="KAJ6264931.1"/>
    </source>
</evidence>
<accession>A0AAD6J8J7</accession>
<evidence type="ECO:0000256" key="2">
    <source>
        <dbReference type="ARBA" id="ARBA00022759"/>
    </source>
</evidence>
<dbReference type="GO" id="GO:0043504">
    <property type="term" value="P:mitochondrial DNA repair"/>
    <property type="evidence" value="ECO:0007669"/>
    <property type="project" value="TreeGrafter"/>
</dbReference>
<feature type="compositionally biased region" description="Basic and acidic residues" evidence="7">
    <location>
        <begin position="452"/>
        <end position="465"/>
    </location>
</feature>
<evidence type="ECO:0000256" key="1">
    <source>
        <dbReference type="ARBA" id="ARBA00022722"/>
    </source>
</evidence>
<dbReference type="InterPro" id="IPR004601">
    <property type="entry name" value="UvdE"/>
</dbReference>
<dbReference type="Proteomes" id="UP001221413">
    <property type="component" value="Unassembled WGS sequence"/>
</dbReference>
<proteinExistence type="predicted"/>
<keyword evidence="9" id="KW-1185">Reference proteome</keyword>
<feature type="region of interest" description="Disordered" evidence="7">
    <location>
        <begin position="509"/>
        <end position="595"/>
    </location>
</feature>
<dbReference type="GO" id="GO:0004519">
    <property type="term" value="F:endonuclease activity"/>
    <property type="evidence" value="ECO:0007669"/>
    <property type="project" value="UniProtKB-KW"/>
</dbReference>
<keyword evidence="6" id="KW-0234">DNA repair</keyword>
<dbReference type="Gene3D" id="3.20.20.150">
    <property type="entry name" value="Divalent-metal-dependent TIM barrel enzymes"/>
    <property type="match status" value="1"/>
</dbReference>
<dbReference type="Pfam" id="PF03851">
    <property type="entry name" value="UvdE"/>
    <property type="match status" value="1"/>
</dbReference>
<feature type="compositionally biased region" description="Basic and acidic residues" evidence="7">
    <location>
        <begin position="59"/>
        <end position="71"/>
    </location>
</feature>
<dbReference type="GO" id="GO:0016787">
    <property type="term" value="F:hydrolase activity"/>
    <property type="evidence" value="ECO:0007669"/>
    <property type="project" value="UniProtKB-KW"/>
</dbReference>
<comment type="caution">
    <text evidence="8">The sequence shown here is derived from an EMBL/GenBank/DDBJ whole genome shotgun (WGS) entry which is preliminary data.</text>
</comment>
<feature type="compositionally biased region" description="Polar residues" evidence="7">
    <location>
        <begin position="13"/>
        <end position="44"/>
    </location>
</feature>